<accession>K0QY62</accession>
<dbReference type="Proteomes" id="UP000266841">
    <property type="component" value="Unassembled WGS sequence"/>
</dbReference>
<evidence type="ECO:0000313" key="2">
    <source>
        <dbReference type="Proteomes" id="UP000266841"/>
    </source>
</evidence>
<comment type="caution">
    <text evidence="1">The sequence shown here is derived from an EMBL/GenBank/DDBJ whole genome shotgun (WGS) entry which is preliminary data.</text>
</comment>
<evidence type="ECO:0000313" key="1">
    <source>
        <dbReference type="EMBL" id="EJK43743.1"/>
    </source>
</evidence>
<dbReference type="AlphaFoldDB" id="K0QY62"/>
<organism evidence="1 2">
    <name type="scientific">Thalassiosira oceanica</name>
    <name type="common">Marine diatom</name>
    <dbReference type="NCBI Taxonomy" id="159749"/>
    <lineage>
        <taxon>Eukaryota</taxon>
        <taxon>Sar</taxon>
        <taxon>Stramenopiles</taxon>
        <taxon>Ochrophyta</taxon>
        <taxon>Bacillariophyta</taxon>
        <taxon>Coscinodiscophyceae</taxon>
        <taxon>Thalassiosirophycidae</taxon>
        <taxon>Thalassiosirales</taxon>
        <taxon>Thalassiosiraceae</taxon>
        <taxon>Thalassiosira</taxon>
    </lineage>
</organism>
<proteinExistence type="predicted"/>
<sequence>MYEIYNLPIGAGLHFRSLVCSEEECSEGGAVHVMGMFKRPFLHVVESSTQLYLSEKRGMTMGASLSLRDSFDDKNGRRRVQYLDSTRQTALETSSTGYWRLIYVSNGGVLLAVYLRGVERHLTSRPKSSVIAGSTTLTDARIEIGGRFWSGIHSSATSMVHLRPILAIARWSSLPCFDALGFVLYGFWYPKHREPRLMGQRHQPRLPFEEAEALW</sequence>
<reference evidence="1 2" key="1">
    <citation type="journal article" date="2012" name="Genome Biol.">
        <title>Genome and low-iron response of an oceanic diatom adapted to chronic iron limitation.</title>
        <authorList>
            <person name="Lommer M."/>
            <person name="Specht M."/>
            <person name="Roy A.S."/>
            <person name="Kraemer L."/>
            <person name="Andreson R."/>
            <person name="Gutowska M.A."/>
            <person name="Wolf J."/>
            <person name="Bergner S.V."/>
            <person name="Schilhabel M.B."/>
            <person name="Klostermeier U.C."/>
            <person name="Beiko R.G."/>
            <person name="Rosenstiel P."/>
            <person name="Hippler M."/>
            <person name="Laroche J."/>
        </authorList>
    </citation>
    <scope>NUCLEOTIDE SEQUENCE [LARGE SCALE GENOMIC DNA]</scope>
    <source>
        <strain evidence="1 2">CCMP1005</strain>
    </source>
</reference>
<name>K0QY62_THAOC</name>
<gene>
    <name evidence="1" type="ORF">THAOC_37783</name>
</gene>
<keyword evidence="2" id="KW-1185">Reference proteome</keyword>
<protein>
    <submittedName>
        <fullName evidence="1">Uncharacterized protein</fullName>
    </submittedName>
</protein>
<dbReference type="EMBL" id="AGNL01050706">
    <property type="protein sequence ID" value="EJK43743.1"/>
    <property type="molecule type" value="Genomic_DNA"/>
</dbReference>